<dbReference type="InterPro" id="IPR055247">
    <property type="entry name" value="InsJ-like_HTH"/>
</dbReference>
<dbReference type="InterPro" id="IPR036397">
    <property type="entry name" value="RNaseH_sf"/>
</dbReference>
<reference evidence="4" key="1">
    <citation type="submission" date="2018-02" db="EMBL/GenBank/DDBJ databases">
        <title>Genome sequence of Desulfocucumis palustris strain NAW-5.</title>
        <authorList>
            <person name="Watanabe M."/>
            <person name="Kojima H."/>
            <person name="Fukui M."/>
        </authorList>
    </citation>
    <scope>NUCLEOTIDE SEQUENCE [LARGE SCALE GENOMIC DNA]</scope>
    <source>
        <strain evidence="4">NAW-5</strain>
    </source>
</reference>
<dbReference type="Gene3D" id="3.30.420.10">
    <property type="entry name" value="Ribonuclease H-like superfamily/Ribonuclease H"/>
    <property type="match status" value="1"/>
</dbReference>
<dbReference type="SUPFAM" id="SSF53098">
    <property type="entry name" value="Ribonuclease H-like"/>
    <property type="match status" value="1"/>
</dbReference>
<dbReference type="Gene3D" id="1.10.10.60">
    <property type="entry name" value="Homeodomain-like"/>
    <property type="match status" value="1"/>
</dbReference>
<dbReference type="InterPro" id="IPR015378">
    <property type="entry name" value="Transposase-like_Mu_C"/>
</dbReference>
<dbReference type="GO" id="GO:0003676">
    <property type="term" value="F:nucleic acid binding"/>
    <property type="evidence" value="ECO:0007669"/>
    <property type="project" value="InterPro"/>
</dbReference>
<evidence type="ECO:0000313" key="3">
    <source>
        <dbReference type="EMBL" id="GBF34113.1"/>
    </source>
</evidence>
<organism evidence="3 4">
    <name type="scientific">Desulfocucumis palustris</name>
    <dbReference type="NCBI Taxonomy" id="1898651"/>
    <lineage>
        <taxon>Bacteria</taxon>
        <taxon>Bacillati</taxon>
        <taxon>Bacillota</taxon>
        <taxon>Clostridia</taxon>
        <taxon>Eubacteriales</taxon>
        <taxon>Desulfocucumaceae</taxon>
        <taxon>Desulfocucumis</taxon>
    </lineage>
</organism>
<dbReference type="Pfam" id="PF13518">
    <property type="entry name" value="HTH_28"/>
    <property type="match status" value="1"/>
</dbReference>
<gene>
    <name evidence="3" type="ORF">DCCM_3225</name>
</gene>
<evidence type="ECO:0000259" key="2">
    <source>
        <dbReference type="PROSITE" id="PS50994"/>
    </source>
</evidence>
<dbReference type="InterPro" id="IPR009057">
    <property type="entry name" value="Homeodomain-like_sf"/>
</dbReference>
<sequence length="584" mass="66819">MQKQAEVQEIIEQRESSPAQLTEKINTVADLTAKYGNKKAKEILATPLKREKIVLEAIEIQGCKGNKTRQLKEIAKKHKITRETLGRWIKEYQTEGLIGLVHEKYRQPADGLEAKGRRAVNQEMRDFIIAMFLRNMKPKGSHIYEQLKKAAEIKGWKLPSKATIYRVIDEISKSEVVMAHKGKEAWKAEVKPKTKRTYDNLMVMQEIVGDGHKWDIFVNWEGRAIRAELSAWVDLRSRAIVGWCITAKANSESIGLALKHAIESYGLPGTIYTDNGKDYLSDYIEAVCKDLDIDIRNCIPKTPQSKLIERLFREVTDKFSRYQPGYCGNNPENRPAGFNQNKLLQAGKLMTIDELAEKFATWVKKYNNAIHGELKDTPKNVVSSVEHFRPGKVEQQVLQVLFMKRSHVKVHPGYIRLYGRDFWTFGTEIDWLVGKYVDVWYDFHNMGRVLIWYGGKIVGTAENKQALRHGEDRVQLAAEQKAKAKFEKETRRRIDEYAQRLGDDLDQILPEDVLNRKRKGQRYITGPDVNSENNVHRLTGHEKDAAAAAQALEQAANNPGPDKPAQMSRAKKMLLEEGRKALAQ</sequence>
<dbReference type="GO" id="GO:0015074">
    <property type="term" value="P:DNA integration"/>
    <property type="evidence" value="ECO:0007669"/>
    <property type="project" value="InterPro"/>
</dbReference>
<dbReference type="PROSITE" id="PS50994">
    <property type="entry name" value="INTEGRASE"/>
    <property type="match status" value="1"/>
</dbReference>
<dbReference type="Proteomes" id="UP000239549">
    <property type="component" value="Unassembled WGS sequence"/>
</dbReference>
<feature type="domain" description="Integrase catalytic" evidence="2">
    <location>
        <begin position="188"/>
        <end position="386"/>
    </location>
</feature>
<proteinExistence type="predicted"/>
<comment type="caution">
    <text evidence="3">The sequence shown here is derived from an EMBL/GenBank/DDBJ whole genome shotgun (WGS) entry which is preliminary data.</text>
</comment>
<dbReference type="Pfam" id="PF09299">
    <property type="entry name" value="Mu-transpos_C"/>
    <property type="match status" value="1"/>
</dbReference>
<dbReference type="Pfam" id="PF00665">
    <property type="entry name" value="rve"/>
    <property type="match status" value="1"/>
</dbReference>
<dbReference type="PANTHER" id="PTHR35004">
    <property type="entry name" value="TRANSPOSASE RV3428C-RELATED"/>
    <property type="match status" value="1"/>
</dbReference>
<keyword evidence="4" id="KW-1185">Reference proteome</keyword>
<protein>
    <submittedName>
        <fullName evidence="3">Mobile element protein</fullName>
    </submittedName>
</protein>
<evidence type="ECO:0000256" key="1">
    <source>
        <dbReference type="SAM" id="MobiDB-lite"/>
    </source>
</evidence>
<dbReference type="PANTHER" id="PTHR35004:SF6">
    <property type="entry name" value="TRANSPOSASE"/>
    <property type="match status" value="1"/>
</dbReference>
<dbReference type="AlphaFoldDB" id="A0A2L2XEH8"/>
<dbReference type="InterPro" id="IPR001584">
    <property type="entry name" value="Integrase_cat-core"/>
</dbReference>
<name>A0A2L2XEH8_9FIRM</name>
<dbReference type="EMBL" id="BFAV01000127">
    <property type="protein sequence ID" value="GBF34113.1"/>
    <property type="molecule type" value="Genomic_DNA"/>
</dbReference>
<dbReference type="InterPro" id="IPR012337">
    <property type="entry name" value="RNaseH-like_sf"/>
</dbReference>
<feature type="region of interest" description="Disordered" evidence="1">
    <location>
        <begin position="554"/>
        <end position="584"/>
    </location>
</feature>
<feature type="compositionally biased region" description="Basic and acidic residues" evidence="1">
    <location>
        <begin position="573"/>
        <end position="584"/>
    </location>
</feature>
<dbReference type="SUPFAM" id="SSF46689">
    <property type="entry name" value="Homeodomain-like"/>
    <property type="match status" value="1"/>
</dbReference>
<evidence type="ECO:0000313" key="4">
    <source>
        <dbReference type="Proteomes" id="UP000239549"/>
    </source>
</evidence>
<dbReference type="InterPro" id="IPR015126">
    <property type="entry name" value="Mu_I-gamma"/>
</dbReference>
<accession>A0A2L2XEH8</accession>
<dbReference type="Pfam" id="PF09039">
    <property type="entry name" value="HTH_Tnp_Mu_2"/>
    <property type="match status" value="1"/>
</dbReference>